<dbReference type="Proteomes" id="UP001595556">
    <property type="component" value="Unassembled WGS sequence"/>
</dbReference>
<evidence type="ECO:0000313" key="2">
    <source>
        <dbReference type="Proteomes" id="UP001595556"/>
    </source>
</evidence>
<organism evidence="1 2">
    <name type="scientific">Piscinibacterium candidicorallinum</name>
    <dbReference type="NCBI Taxonomy" id="1793872"/>
    <lineage>
        <taxon>Bacteria</taxon>
        <taxon>Pseudomonadati</taxon>
        <taxon>Pseudomonadota</taxon>
        <taxon>Betaproteobacteria</taxon>
        <taxon>Burkholderiales</taxon>
        <taxon>Piscinibacterium</taxon>
    </lineage>
</organism>
<reference evidence="2" key="1">
    <citation type="journal article" date="2019" name="Int. J. Syst. Evol. Microbiol.">
        <title>The Global Catalogue of Microorganisms (GCM) 10K type strain sequencing project: providing services to taxonomists for standard genome sequencing and annotation.</title>
        <authorList>
            <consortium name="The Broad Institute Genomics Platform"/>
            <consortium name="The Broad Institute Genome Sequencing Center for Infectious Disease"/>
            <person name="Wu L."/>
            <person name="Ma J."/>
        </authorList>
    </citation>
    <scope>NUCLEOTIDE SEQUENCE [LARGE SCALE GENOMIC DNA]</scope>
    <source>
        <strain evidence="2">KCTC 52168</strain>
    </source>
</reference>
<gene>
    <name evidence="1" type="ORF">ACFOEN_14740</name>
</gene>
<dbReference type="InterPro" id="IPR037883">
    <property type="entry name" value="Knr4/Smi1-like_sf"/>
</dbReference>
<dbReference type="EMBL" id="JBHRTI010000010">
    <property type="protein sequence ID" value="MFC3148884.1"/>
    <property type="molecule type" value="Genomic_DNA"/>
</dbReference>
<dbReference type="SUPFAM" id="SSF160631">
    <property type="entry name" value="SMI1/KNR4-like"/>
    <property type="match status" value="1"/>
</dbReference>
<dbReference type="Gene3D" id="3.40.1580.10">
    <property type="entry name" value="SMI1/KNR4-like"/>
    <property type="match status" value="1"/>
</dbReference>
<evidence type="ECO:0000313" key="1">
    <source>
        <dbReference type="EMBL" id="MFC3148884.1"/>
    </source>
</evidence>
<comment type="caution">
    <text evidence="1">The sequence shown here is derived from an EMBL/GenBank/DDBJ whole genome shotgun (WGS) entry which is preliminary data.</text>
</comment>
<protein>
    <submittedName>
        <fullName evidence="1">SMI1/KNR4 family protein</fullName>
    </submittedName>
</protein>
<name>A0ABV7H8F9_9BURK</name>
<dbReference type="RefSeq" id="WP_377305224.1">
    <property type="nucleotide sequence ID" value="NZ_CP180191.1"/>
</dbReference>
<keyword evidence="2" id="KW-1185">Reference proteome</keyword>
<accession>A0ABV7H8F9</accession>
<sequence length="212" mass="23818">MNHDSALPEIERRLANMPEPWRSVLAPYTQVAAARGAAVDPESHALLLGPRPKLGRYAHDICMFPPATPSELAQYEESLVVSLPMSVKAYLLAFNGGMFFQFSVWGADHFYAQHPWPAKERPRWHCADIGTDLVIRRRRSSNAVPMLGARNVTLNEVHHYFPLERGVVALDSHGKQVDSWPDMENWLKSELSAAAAFTEEWSNAMAELLKAQ</sequence>
<proteinExistence type="predicted"/>